<keyword evidence="2" id="KW-1185">Reference proteome</keyword>
<evidence type="ECO:0000313" key="2">
    <source>
        <dbReference type="Proteomes" id="UP000298264"/>
    </source>
</evidence>
<dbReference type="Pfam" id="PF10977">
    <property type="entry name" value="DUF2797"/>
    <property type="match status" value="1"/>
</dbReference>
<proteinExistence type="predicted"/>
<sequence>MKQMIGYLRMMEHEGLAPVQYKWCYATYADEAESRRPEKSEAIENLSDFTINSWIGKKLHLSTNGKIRCVDCGKLTSKSFNQGSCFNCFSTKACNDLCIMRPETCHHHKGTCREPEWGDTNCFKKHTVYFANSSGLKVGITKENPVSNRWVDQGARFAVPLMEVESRREAGIIENYLSGFLPDKTTWQKMVAGDPPDMDLKKEKEKFLRHLEKQSFEMDMKVGKNKEIVWKSDLSLEIVEIQYPILSYPKKIKSYKLEESKPIEDVLVGIKGQYLLFENGVINIRSYGGYRTDFHAL</sequence>
<dbReference type="AlphaFoldDB" id="A0A4V3JWZ3"/>
<evidence type="ECO:0000313" key="1">
    <source>
        <dbReference type="EMBL" id="TGN10031.1"/>
    </source>
</evidence>
<organism evidence="1 2">
    <name type="scientific">Leptospira ilyithenensis</name>
    <dbReference type="NCBI Taxonomy" id="2484901"/>
    <lineage>
        <taxon>Bacteria</taxon>
        <taxon>Pseudomonadati</taxon>
        <taxon>Spirochaetota</taxon>
        <taxon>Spirochaetia</taxon>
        <taxon>Leptospirales</taxon>
        <taxon>Leptospiraceae</taxon>
        <taxon>Leptospira</taxon>
    </lineage>
</organism>
<comment type="caution">
    <text evidence="1">The sequence shown here is derived from an EMBL/GenBank/DDBJ whole genome shotgun (WGS) entry which is preliminary data.</text>
</comment>
<protein>
    <submittedName>
        <fullName evidence="1">DUF2797 domain-containing protein</fullName>
    </submittedName>
</protein>
<dbReference type="RefSeq" id="WP_135764410.1">
    <property type="nucleotide sequence ID" value="NZ_RQHV01000049.1"/>
</dbReference>
<accession>A0A4V3JWZ3</accession>
<dbReference type="Proteomes" id="UP000298264">
    <property type="component" value="Unassembled WGS sequence"/>
</dbReference>
<dbReference type="OrthoDB" id="9775734at2"/>
<name>A0A4V3JWZ3_9LEPT</name>
<dbReference type="EMBL" id="RQHV01000049">
    <property type="protein sequence ID" value="TGN10031.1"/>
    <property type="molecule type" value="Genomic_DNA"/>
</dbReference>
<dbReference type="InterPro" id="IPR021246">
    <property type="entry name" value="DUF2797"/>
</dbReference>
<gene>
    <name evidence="1" type="ORF">EHS11_10740</name>
</gene>
<reference evidence="1" key="1">
    <citation type="journal article" date="2019" name="PLoS Negl. Trop. Dis.">
        <title>Revisiting the worldwide diversity of Leptospira species in the environment.</title>
        <authorList>
            <person name="Vincent A.T."/>
            <person name="Schiettekatte O."/>
            <person name="Bourhy P."/>
            <person name="Veyrier F.J."/>
            <person name="Picardeau M."/>
        </authorList>
    </citation>
    <scope>NUCLEOTIDE SEQUENCE [LARGE SCALE GENOMIC DNA]</scope>
    <source>
        <strain evidence="1">201400974</strain>
    </source>
</reference>